<dbReference type="Gene3D" id="3.40.630.30">
    <property type="match status" value="1"/>
</dbReference>
<accession>A0AAP5WGG2</accession>
<dbReference type="GO" id="GO:0016747">
    <property type="term" value="F:acyltransferase activity, transferring groups other than amino-acyl groups"/>
    <property type="evidence" value="ECO:0007669"/>
    <property type="project" value="InterPro"/>
</dbReference>
<dbReference type="PANTHER" id="PTHR43072">
    <property type="entry name" value="N-ACETYLTRANSFERASE"/>
    <property type="match status" value="1"/>
</dbReference>
<dbReference type="Proteomes" id="UP001275867">
    <property type="component" value="Unassembled WGS sequence"/>
</dbReference>
<evidence type="ECO:0000313" key="5">
    <source>
        <dbReference type="Proteomes" id="UP001275867"/>
    </source>
</evidence>
<dbReference type="Proteomes" id="UP000077280">
    <property type="component" value="Unassembled WGS sequence"/>
</dbReference>
<feature type="domain" description="N-acetyltransferase" evidence="1">
    <location>
        <begin position="5"/>
        <end position="169"/>
    </location>
</feature>
<dbReference type="RefSeq" id="WP_068808216.1">
    <property type="nucleotide sequence ID" value="NZ_CP158977.1"/>
</dbReference>
<evidence type="ECO:0000259" key="1">
    <source>
        <dbReference type="PROSITE" id="PS51186"/>
    </source>
</evidence>
<dbReference type="InterPro" id="IPR000182">
    <property type="entry name" value="GNAT_dom"/>
</dbReference>
<evidence type="ECO:0000313" key="4">
    <source>
        <dbReference type="Proteomes" id="UP000077280"/>
    </source>
</evidence>
<protein>
    <submittedName>
        <fullName evidence="2">GNAT family N-acetyltransferase</fullName>
    </submittedName>
</protein>
<dbReference type="PROSITE" id="PS51186">
    <property type="entry name" value="GNAT"/>
    <property type="match status" value="1"/>
</dbReference>
<dbReference type="EMBL" id="WERX01000024">
    <property type="protein sequence ID" value="MDV7694775.1"/>
    <property type="molecule type" value="Genomic_DNA"/>
</dbReference>
<comment type="caution">
    <text evidence="2">The sequence shown here is derived from an EMBL/GenBank/DDBJ whole genome shotgun (WGS) entry which is preliminary data.</text>
</comment>
<evidence type="ECO:0000313" key="3">
    <source>
        <dbReference type="EMBL" id="OAD63303.1"/>
    </source>
</evidence>
<dbReference type="InterPro" id="IPR016181">
    <property type="entry name" value="Acyl_CoA_acyltransferase"/>
</dbReference>
<dbReference type="SUPFAM" id="SSF55729">
    <property type="entry name" value="Acyl-CoA N-acyltransferases (Nat)"/>
    <property type="match status" value="1"/>
</dbReference>
<reference evidence="2" key="2">
    <citation type="submission" date="2019-10" db="EMBL/GenBank/DDBJ databases">
        <title>Malate fermentation in French cider.</title>
        <authorList>
            <person name="Cousin F.J."/>
            <person name="Medina Fernandez S."/>
            <person name="Misery B."/>
            <person name="Laplace J.-M."/>
            <person name="Cretenet M."/>
        </authorList>
    </citation>
    <scope>NUCLEOTIDE SEQUENCE</scope>
    <source>
        <strain evidence="2">UCMA15901</strain>
    </source>
</reference>
<name>A0AAP5WGG2_9LACO</name>
<keyword evidence="4" id="KW-1185">Reference proteome</keyword>
<sequence length="169" mass="19035">MSEEVTIVEATREDADEVLKLLKQLDQETETFTVEDDLNKLTAATEEKQLELIQQSRGNLILLAKYQGHAIGLASVMKDETTELGEVGVAVLKSFWNQGLGTALVEETITWGESFSWLPGLMLTVQERNQGAYHIYRKLGFKDIQRNKIGFHDKNGIPYATVDMQLLFS</sequence>
<dbReference type="AlphaFoldDB" id="A0AAP5WGG2"/>
<dbReference type="EMBL" id="LXND01000083">
    <property type="protein sequence ID" value="OAD63303.1"/>
    <property type="molecule type" value="Genomic_DNA"/>
</dbReference>
<proteinExistence type="predicted"/>
<dbReference type="Pfam" id="PF00583">
    <property type="entry name" value="Acetyltransf_1"/>
    <property type="match status" value="1"/>
</dbReference>
<evidence type="ECO:0000313" key="2">
    <source>
        <dbReference type="EMBL" id="MDV7694775.1"/>
    </source>
</evidence>
<gene>
    <name evidence="3" type="ORF">A7K95_01905</name>
    <name evidence="2" type="ORF">GA842_07830</name>
</gene>
<reference evidence="3 4" key="1">
    <citation type="submission" date="2016-05" db="EMBL/GenBank/DDBJ databases">
        <title>Draft genome sequence of Pediococcus parvulus 2.6, a probiotic beta-glucan producer strain.</title>
        <authorList>
            <person name="Mohedano M.L."/>
            <person name="Perez-Ramos A."/>
            <person name="Duenas M.T."/>
            <person name="Lamontanara A."/>
            <person name="Orru L."/>
            <person name="Spano G."/>
            <person name="Capozzi V."/>
            <person name="Lopez P."/>
        </authorList>
    </citation>
    <scope>NUCLEOTIDE SEQUENCE [LARGE SCALE GENOMIC DNA]</scope>
    <source>
        <strain evidence="3 4">2.6</strain>
    </source>
</reference>
<organism evidence="2 5">
    <name type="scientific">Pediococcus parvulus</name>
    <dbReference type="NCBI Taxonomy" id="54062"/>
    <lineage>
        <taxon>Bacteria</taxon>
        <taxon>Bacillati</taxon>
        <taxon>Bacillota</taxon>
        <taxon>Bacilli</taxon>
        <taxon>Lactobacillales</taxon>
        <taxon>Lactobacillaceae</taxon>
        <taxon>Pediococcus</taxon>
    </lineage>
</organism>
<dbReference type="CDD" id="cd04301">
    <property type="entry name" value="NAT_SF"/>
    <property type="match status" value="1"/>
</dbReference>